<dbReference type="SUPFAM" id="SSF52029">
    <property type="entry name" value="GroEL apical domain-like"/>
    <property type="match status" value="1"/>
</dbReference>
<dbReference type="EMBL" id="JACEIK010003339">
    <property type="protein sequence ID" value="MCD9641350.1"/>
    <property type="molecule type" value="Genomic_DNA"/>
</dbReference>
<dbReference type="Gene3D" id="3.50.7.10">
    <property type="entry name" value="GroEL"/>
    <property type="match status" value="1"/>
</dbReference>
<dbReference type="Proteomes" id="UP000823775">
    <property type="component" value="Unassembled WGS sequence"/>
</dbReference>
<dbReference type="InterPro" id="IPR002423">
    <property type="entry name" value="Cpn60/GroEL/TCP-1"/>
</dbReference>
<evidence type="ECO:0000313" key="1">
    <source>
        <dbReference type="EMBL" id="MCD9641350.1"/>
    </source>
</evidence>
<dbReference type="Pfam" id="PF00118">
    <property type="entry name" value="Cpn60_TCP1"/>
    <property type="match status" value="1"/>
</dbReference>
<keyword evidence="2" id="KW-1185">Reference proteome</keyword>
<reference evidence="1 2" key="1">
    <citation type="journal article" date="2021" name="BMC Genomics">
        <title>Datura genome reveals duplications of psychoactive alkaloid biosynthetic genes and high mutation rate following tissue culture.</title>
        <authorList>
            <person name="Rajewski A."/>
            <person name="Carter-House D."/>
            <person name="Stajich J."/>
            <person name="Litt A."/>
        </authorList>
    </citation>
    <scope>NUCLEOTIDE SEQUENCE [LARGE SCALE GENOMIC DNA]</scope>
    <source>
        <strain evidence="1">AR-01</strain>
    </source>
</reference>
<proteinExistence type="predicted"/>
<dbReference type="PANTHER" id="PTHR45748">
    <property type="entry name" value="1-PHOSPHATIDYLINOSITOL 3-PHOSPHATE 5-KINASE-RELATED"/>
    <property type="match status" value="1"/>
</dbReference>
<accession>A0ABS8V575</accession>
<evidence type="ECO:0000313" key="2">
    <source>
        <dbReference type="Proteomes" id="UP000823775"/>
    </source>
</evidence>
<organism evidence="1 2">
    <name type="scientific">Datura stramonium</name>
    <name type="common">Jimsonweed</name>
    <name type="synonym">Common thornapple</name>
    <dbReference type="NCBI Taxonomy" id="4076"/>
    <lineage>
        <taxon>Eukaryota</taxon>
        <taxon>Viridiplantae</taxon>
        <taxon>Streptophyta</taxon>
        <taxon>Embryophyta</taxon>
        <taxon>Tracheophyta</taxon>
        <taxon>Spermatophyta</taxon>
        <taxon>Magnoliopsida</taxon>
        <taxon>eudicotyledons</taxon>
        <taxon>Gunneridae</taxon>
        <taxon>Pentapetalae</taxon>
        <taxon>asterids</taxon>
        <taxon>lamiids</taxon>
        <taxon>Solanales</taxon>
        <taxon>Solanaceae</taxon>
        <taxon>Solanoideae</taxon>
        <taxon>Datureae</taxon>
        <taxon>Datura</taxon>
    </lineage>
</organism>
<comment type="caution">
    <text evidence="1">The sequence shown here is derived from an EMBL/GenBank/DDBJ whole genome shotgun (WGS) entry which is preliminary data.</text>
</comment>
<protein>
    <submittedName>
        <fullName evidence="1">Uncharacterized protein</fullName>
    </submittedName>
</protein>
<name>A0ABS8V575_DATST</name>
<sequence length="402" mass="45508">MLTKVQIIESANVNSIPIKEEMFLNWMEIKELLESEWSPEIQESVDVLLDDLEDPEEEELHVSDGAKKDVNVEPVDFENNRVLWLPPKPEDEKKALMYDDDENRDAAGEWGLWSSSSFESGEYRSRDRPNEEQEKVVKNVVDGHFRALTLVREKGSTPGNTLRTFPVAIQGMDHLKMAVEKIDVHQPDVLLVEKSVSRYAQRYLLAEDISPVLNIKRTLLELIAHCTGSQIVPSIDHLPSKKLGYCDMFHVEKFFEEHRTAGQSGKKLVLLPGANGDELKKVKLVFQYLIFVAYHLALETFFLADEGTSELPLNSLIIVALPDKSSTIIRSISIIPVLSIPYIEKTQSALRGGASQISYSISTMDLIKIANLCAQKIGMIEFPNHLVQRKSFLRPHLTIKAF</sequence>
<dbReference type="InterPro" id="IPR027409">
    <property type="entry name" value="GroEL-like_apical_dom_sf"/>
</dbReference>
<dbReference type="PANTHER" id="PTHR45748:SF7">
    <property type="entry name" value="1-PHOSPHATIDYLINOSITOL 3-PHOSPHATE 5-KINASE-RELATED"/>
    <property type="match status" value="1"/>
</dbReference>
<gene>
    <name evidence="1" type="ORF">HAX54_027507</name>
</gene>